<dbReference type="SUPFAM" id="SSF55729">
    <property type="entry name" value="Acyl-CoA N-acyltransferases (Nat)"/>
    <property type="match status" value="1"/>
</dbReference>
<dbReference type="EMBL" id="WEZQ01000020">
    <property type="protein sequence ID" value="MYV18061.1"/>
    <property type="molecule type" value="Genomic_DNA"/>
</dbReference>
<dbReference type="AlphaFoldDB" id="A0A6N9I511"/>
<dbReference type="InterPro" id="IPR000182">
    <property type="entry name" value="GNAT_dom"/>
</dbReference>
<sequence>MKEYEFMRDGKSLRNLSRIGFESGFDWKFELKIHQVMGIFIDKQLVGLISFSHLRGFTKVSLIEVAKLYRRQSYGAMLLALVMREAIKIPDNGGYVSLRAKTNGVQMFYLHLGAIWFEQTMIFQPEVCQRNVTKYLEKGW</sequence>
<dbReference type="Proteomes" id="UP000449209">
    <property type="component" value="Unassembled WGS sequence"/>
</dbReference>
<reference evidence="2 3" key="1">
    <citation type="journal article" date="2019" name="Appl. Environ. Microbiol.">
        <title>Genetic determinants of hydroxycinnamic acid metabolism in heterofermentative lactobacilli.</title>
        <authorList>
            <person name="Gaur G."/>
            <person name="Oh J.H."/>
            <person name="Filannino P."/>
            <person name="Gobbetti M."/>
            <person name="van Pijkeren J.P."/>
            <person name="Ganzle M.G."/>
        </authorList>
    </citation>
    <scope>NUCLEOTIDE SEQUENCE [LARGE SCALE GENOMIC DNA]</scope>
    <source>
        <strain evidence="2 3">C5</strain>
    </source>
</reference>
<proteinExistence type="predicted"/>
<evidence type="ECO:0000313" key="2">
    <source>
        <dbReference type="EMBL" id="MYV18061.1"/>
    </source>
</evidence>
<dbReference type="OrthoDB" id="2313556at2"/>
<keyword evidence="2" id="KW-0808">Transferase</keyword>
<dbReference type="Gene3D" id="3.40.630.30">
    <property type="match status" value="1"/>
</dbReference>
<comment type="caution">
    <text evidence="2">The sequence shown here is derived from an EMBL/GenBank/DDBJ whole genome shotgun (WGS) entry which is preliminary data.</text>
</comment>
<name>A0A6N9I511_9LACO</name>
<dbReference type="CDD" id="cd04301">
    <property type="entry name" value="NAT_SF"/>
    <property type="match status" value="1"/>
</dbReference>
<accession>A0A6N9I511</accession>
<protein>
    <submittedName>
        <fullName evidence="2">GNAT family N-acetyltransferase</fullName>
    </submittedName>
</protein>
<evidence type="ECO:0000313" key="3">
    <source>
        <dbReference type="Proteomes" id="UP000449209"/>
    </source>
</evidence>
<dbReference type="InterPro" id="IPR016181">
    <property type="entry name" value="Acyl_CoA_acyltransferase"/>
</dbReference>
<organism evidence="2 3">
    <name type="scientific">Furfurilactobacillus milii</name>
    <dbReference type="NCBI Taxonomy" id="2888272"/>
    <lineage>
        <taxon>Bacteria</taxon>
        <taxon>Bacillati</taxon>
        <taxon>Bacillota</taxon>
        <taxon>Bacilli</taxon>
        <taxon>Lactobacillales</taxon>
        <taxon>Lactobacillaceae</taxon>
        <taxon>Furfurilactobacillus</taxon>
    </lineage>
</organism>
<dbReference type="GO" id="GO:0016747">
    <property type="term" value="F:acyltransferase activity, transferring groups other than amino-acyl groups"/>
    <property type="evidence" value="ECO:0007669"/>
    <property type="project" value="InterPro"/>
</dbReference>
<gene>
    <name evidence="2" type="ORF">GB993_11165</name>
</gene>
<evidence type="ECO:0000259" key="1">
    <source>
        <dbReference type="Pfam" id="PF13673"/>
    </source>
</evidence>
<dbReference type="Pfam" id="PF13673">
    <property type="entry name" value="Acetyltransf_10"/>
    <property type="match status" value="1"/>
</dbReference>
<feature type="domain" description="N-acetyltransferase" evidence="1">
    <location>
        <begin position="35"/>
        <end position="113"/>
    </location>
</feature>
<dbReference type="RefSeq" id="WP_161004350.1">
    <property type="nucleotide sequence ID" value="NZ_WEZQ01000020.1"/>
</dbReference>